<reference evidence="2" key="1">
    <citation type="submission" date="2018-09" db="EMBL/GenBank/DDBJ databases">
        <authorList>
            <person name="Livingstone P.G."/>
            <person name="Whitworth D.E."/>
        </authorList>
    </citation>
    <scope>NUCLEOTIDE SEQUENCE [LARGE SCALE GENOMIC DNA]</scope>
    <source>
        <strain evidence="2">CA051B</strain>
    </source>
</reference>
<keyword evidence="2" id="KW-1185">Reference proteome</keyword>
<proteinExistence type="predicted"/>
<dbReference type="EMBL" id="RAWB01000950">
    <property type="protein sequence ID" value="RKH37120.1"/>
    <property type="molecule type" value="Genomic_DNA"/>
</dbReference>
<accession>A0A3A8N0M8</accession>
<keyword evidence="1" id="KW-0723">Serine/threonine-protein kinase</keyword>
<protein>
    <submittedName>
        <fullName evidence="1">Serine/threonine protein kinase</fullName>
    </submittedName>
</protein>
<comment type="caution">
    <text evidence="1">The sequence shown here is derived from an EMBL/GenBank/DDBJ whole genome shotgun (WGS) entry which is preliminary data.</text>
</comment>
<feature type="non-terminal residue" evidence="1">
    <location>
        <position position="1"/>
    </location>
</feature>
<dbReference type="Proteomes" id="UP000272888">
    <property type="component" value="Unassembled WGS sequence"/>
</dbReference>
<dbReference type="GO" id="GO:0004674">
    <property type="term" value="F:protein serine/threonine kinase activity"/>
    <property type="evidence" value="ECO:0007669"/>
    <property type="project" value="UniProtKB-KW"/>
</dbReference>
<evidence type="ECO:0000313" key="2">
    <source>
        <dbReference type="Proteomes" id="UP000272888"/>
    </source>
</evidence>
<keyword evidence="1" id="KW-0808">Transferase</keyword>
<organism evidence="1 2">
    <name type="scientific">Corallococcus llansteffanensis</name>
    <dbReference type="NCBI Taxonomy" id="2316731"/>
    <lineage>
        <taxon>Bacteria</taxon>
        <taxon>Pseudomonadati</taxon>
        <taxon>Myxococcota</taxon>
        <taxon>Myxococcia</taxon>
        <taxon>Myxococcales</taxon>
        <taxon>Cystobacterineae</taxon>
        <taxon>Myxococcaceae</taxon>
        <taxon>Corallococcus</taxon>
    </lineage>
</organism>
<sequence length="42" mass="4914">PGPSLGLAAPRPPPMPWLVARRLAWRRLWARWARRLGLRQDD</sequence>
<name>A0A3A8N0M8_9BACT</name>
<gene>
    <name evidence="1" type="ORF">D7V93_42380</name>
</gene>
<dbReference type="AlphaFoldDB" id="A0A3A8N0M8"/>
<evidence type="ECO:0000313" key="1">
    <source>
        <dbReference type="EMBL" id="RKH37120.1"/>
    </source>
</evidence>
<keyword evidence="1" id="KW-0418">Kinase</keyword>